<dbReference type="Proteomes" id="UP000752171">
    <property type="component" value="Unassembled WGS sequence"/>
</dbReference>
<comment type="caution">
    <text evidence="2">The sequence shown here is derived from an EMBL/GenBank/DDBJ whole genome shotgun (WGS) entry which is preliminary data.</text>
</comment>
<proteinExistence type="predicted"/>
<evidence type="ECO:0000313" key="3">
    <source>
        <dbReference type="Proteomes" id="UP000752171"/>
    </source>
</evidence>
<feature type="signal peptide" evidence="1">
    <location>
        <begin position="1"/>
        <end position="23"/>
    </location>
</feature>
<organism evidence="2 3">
    <name type="scientific">Astyanax mexicanus</name>
    <name type="common">Blind cave fish</name>
    <name type="synonym">Astyanax fasciatus mexicanus</name>
    <dbReference type="NCBI Taxonomy" id="7994"/>
    <lineage>
        <taxon>Eukaryota</taxon>
        <taxon>Metazoa</taxon>
        <taxon>Chordata</taxon>
        <taxon>Craniata</taxon>
        <taxon>Vertebrata</taxon>
        <taxon>Euteleostomi</taxon>
        <taxon>Actinopterygii</taxon>
        <taxon>Neopterygii</taxon>
        <taxon>Teleostei</taxon>
        <taxon>Ostariophysi</taxon>
        <taxon>Characiformes</taxon>
        <taxon>Characoidei</taxon>
        <taxon>Acestrorhamphidae</taxon>
        <taxon>Acestrorhamphinae</taxon>
        <taxon>Astyanax</taxon>
    </lineage>
</organism>
<dbReference type="EMBL" id="JAICCE010000024">
    <property type="protein sequence ID" value="KAG9260588.1"/>
    <property type="molecule type" value="Genomic_DNA"/>
</dbReference>
<evidence type="ECO:0000313" key="2">
    <source>
        <dbReference type="EMBL" id="KAG9260588.1"/>
    </source>
</evidence>
<dbReference type="AlphaFoldDB" id="A0A8T2KMW3"/>
<sequence>MGGRGELAVTLLVLALMAYICEAALLRRSSAADFLRSAREKRASHCVNGGCSSEDSEAEEMLEANSDYEQDNSKFFFPAGSQTGLLKAPLGDTRQEGSGM</sequence>
<accession>A0A8T2KMW3</accession>
<feature type="chain" id="PRO_5035864791" evidence="1">
    <location>
        <begin position="24"/>
        <end position="100"/>
    </location>
</feature>
<gene>
    <name evidence="2" type="ORF">AMEX_G26864</name>
</gene>
<evidence type="ECO:0000256" key="1">
    <source>
        <dbReference type="SAM" id="SignalP"/>
    </source>
</evidence>
<name>A0A8T2KMW3_ASTMX</name>
<protein>
    <submittedName>
        <fullName evidence="2">Uncharacterized protein</fullName>
    </submittedName>
</protein>
<keyword evidence="1" id="KW-0732">Signal</keyword>
<reference evidence="2 3" key="1">
    <citation type="submission" date="2021-07" db="EMBL/GenBank/DDBJ databases">
        <authorList>
            <person name="Imarazene B."/>
            <person name="Zahm M."/>
            <person name="Klopp C."/>
            <person name="Cabau C."/>
            <person name="Beille S."/>
            <person name="Jouanno E."/>
            <person name="Castinel A."/>
            <person name="Lluch J."/>
            <person name="Gil L."/>
            <person name="Kuchtly C."/>
            <person name="Lopez Roques C."/>
            <person name="Donnadieu C."/>
            <person name="Parrinello H."/>
            <person name="Journot L."/>
            <person name="Du K."/>
            <person name="Schartl M."/>
            <person name="Retaux S."/>
            <person name="Guiguen Y."/>
        </authorList>
    </citation>
    <scope>NUCLEOTIDE SEQUENCE [LARGE SCALE GENOMIC DNA]</scope>
    <source>
        <strain evidence="2">Pach_M1</strain>
        <tissue evidence="2">Testis</tissue>
    </source>
</reference>